<name>A0A2H3BA08_9AGAR</name>
<evidence type="ECO:0000313" key="2">
    <source>
        <dbReference type="Proteomes" id="UP000218334"/>
    </source>
</evidence>
<gene>
    <name evidence="1" type="ORF">ARMSODRAFT_1005160</name>
</gene>
<protein>
    <submittedName>
        <fullName evidence="1">Uncharacterized protein</fullName>
    </submittedName>
</protein>
<dbReference type="EMBL" id="KZ293435">
    <property type="protein sequence ID" value="PBK67719.1"/>
    <property type="molecule type" value="Genomic_DNA"/>
</dbReference>
<reference evidence="2" key="1">
    <citation type="journal article" date="2017" name="Nat. Ecol. Evol.">
        <title>Genome expansion and lineage-specific genetic innovations in the forest pathogenic fungi Armillaria.</title>
        <authorList>
            <person name="Sipos G."/>
            <person name="Prasanna A.N."/>
            <person name="Walter M.C."/>
            <person name="O'Connor E."/>
            <person name="Balint B."/>
            <person name="Krizsan K."/>
            <person name="Kiss B."/>
            <person name="Hess J."/>
            <person name="Varga T."/>
            <person name="Slot J."/>
            <person name="Riley R."/>
            <person name="Boka B."/>
            <person name="Rigling D."/>
            <person name="Barry K."/>
            <person name="Lee J."/>
            <person name="Mihaltcheva S."/>
            <person name="LaButti K."/>
            <person name="Lipzen A."/>
            <person name="Waldron R."/>
            <person name="Moloney N.M."/>
            <person name="Sperisen C."/>
            <person name="Kredics L."/>
            <person name="Vagvoelgyi C."/>
            <person name="Patrignani A."/>
            <person name="Fitzpatrick D."/>
            <person name="Nagy I."/>
            <person name="Doyle S."/>
            <person name="Anderson J.B."/>
            <person name="Grigoriev I.V."/>
            <person name="Gueldener U."/>
            <person name="Muensterkoetter M."/>
            <person name="Nagy L.G."/>
        </authorList>
    </citation>
    <scope>NUCLEOTIDE SEQUENCE [LARGE SCALE GENOMIC DNA]</scope>
    <source>
        <strain evidence="2">28-4</strain>
    </source>
</reference>
<organism evidence="1 2">
    <name type="scientific">Armillaria solidipes</name>
    <dbReference type="NCBI Taxonomy" id="1076256"/>
    <lineage>
        <taxon>Eukaryota</taxon>
        <taxon>Fungi</taxon>
        <taxon>Dikarya</taxon>
        <taxon>Basidiomycota</taxon>
        <taxon>Agaricomycotina</taxon>
        <taxon>Agaricomycetes</taxon>
        <taxon>Agaricomycetidae</taxon>
        <taxon>Agaricales</taxon>
        <taxon>Marasmiineae</taxon>
        <taxon>Physalacriaceae</taxon>
        <taxon>Armillaria</taxon>
    </lineage>
</organism>
<keyword evidence="2" id="KW-1185">Reference proteome</keyword>
<proteinExistence type="predicted"/>
<accession>A0A2H3BA08</accession>
<evidence type="ECO:0000313" key="1">
    <source>
        <dbReference type="EMBL" id="PBK67719.1"/>
    </source>
</evidence>
<dbReference type="AlphaFoldDB" id="A0A2H3BA08"/>
<sequence length="158" mass="17820">MDITKDRGPQGMQLVRIYINAFLRGSEASKPQDSGTVHLQFRFTINDWVNSRAGRLQEEGASLMWSENKTSAQDIRVTFKIDRMNGGVRKQAMPTIWCSSTISECMGSHDKVIDRVYEFELKPPGNSAFSEKTSPVSLYLDTLIFKGHNAEEVQENTA</sequence>
<dbReference type="Proteomes" id="UP000218334">
    <property type="component" value="Unassembled WGS sequence"/>
</dbReference>